<dbReference type="EMBL" id="JACMRX010000003">
    <property type="protein sequence ID" value="KAF7992064.1"/>
    <property type="molecule type" value="Genomic_DNA"/>
</dbReference>
<evidence type="ECO:0000256" key="1">
    <source>
        <dbReference type="ARBA" id="ARBA00004141"/>
    </source>
</evidence>
<evidence type="ECO:0000256" key="3">
    <source>
        <dbReference type="ARBA" id="ARBA00022989"/>
    </source>
</evidence>
<organism evidence="6 7">
    <name type="scientific">Aphidius gifuensis</name>
    <name type="common">Parasitoid wasp</name>
    <dbReference type="NCBI Taxonomy" id="684658"/>
    <lineage>
        <taxon>Eukaryota</taxon>
        <taxon>Metazoa</taxon>
        <taxon>Ecdysozoa</taxon>
        <taxon>Arthropoda</taxon>
        <taxon>Hexapoda</taxon>
        <taxon>Insecta</taxon>
        <taxon>Pterygota</taxon>
        <taxon>Neoptera</taxon>
        <taxon>Endopterygota</taxon>
        <taxon>Hymenoptera</taxon>
        <taxon>Apocrita</taxon>
        <taxon>Ichneumonoidea</taxon>
        <taxon>Braconidae</taxon>
        <taxon>Aphidiinae</taxon>
        <taxon>Aphidius</taxon>
    </lineage>
</organism>
<evidence type="ECO:0000313" key="7">
    <source>
        <dbReference type="Proteomes" id="UP000639338"/>
    </source>
</evidence>
<evidence type="ECO:0000313" key="6">
    <source>
        <dbReference type="EMBL" id="KAF7992064.1"/>
    </source>
</evidence>
<gene>
    <name evidence="6" type="ORF">HCN44_001389</name>
</gene>
<reference evidence="6 7" key="1">
    <citation type="submission" date="2020-08" db="EMBL/GenBank/DDBJ databases">
        <title>Aphidius gifuensis genome sequencing and assembly.</title>
        <authorList>
            <person name="Du Z."/>
        </authorList>
    </citation>
    <scope>NUCLEOTIDE SEQUENCE [LARGE SCALE GENOMIC DNA]</scope>
    <source>
        <strain evidence="6">YNYX2018</strain>
        <tissue evidence="6">Adults</tissue>
    </source>
</reference>
<dbReference type="PANTHER" id="PTHR10671">
    <property type="entry name" value="EPITHELIAL MEMBRANE PROTEIN-RELATED"/>
    <property type="match status" value="1"/>
</dbReference>
<feature type="transmembrane region" description="Helical" evidence="5">
    <location>
        <begin position="160"/>
        <end position="180"/>
    </location>
</feature>
<dbReference type="OrthoDB" id="5917530at2759"/>
<dbReference type="GO" id="GO:0005886">
    <property type="term" value="C:plasma membrane"/>
    <property type="evidence" value="ECO:0007669"/>
    <property type="project" value="TreeGrafter"/>
</dbReference>
<accession>A0A834XVQ6</accession>
<dbReference type="Pfam" id="PF13903">
    <property type="entry name" value="Claudin_2"/>
    <property type="match status" value="1"/>
</dbReference>
<feature type="transmembrane region" description="Helical" evidence="5">
    <location>
        <begin position="129"/>
        <end position="148"/>
    </location>
</feature>
<dbReference type="AlphaFoldDB" id="A0A834XVQ6"/>
<evidence type="ECO:0000256" key="5">
    <source>
        <dbReference type="SAM" id="Phobius"/>
    </source>
</evidence>
<proteinExistence type="predicted"/>
<keyword evidence="2 5" id="KW-0812">Transmembrane</keyword>
<sequence length="251" mass="28462">MASRMKALYSQIVFERRVLFGCTILIGLSVFVWAVAIFTDHWYVVEAQDNQSQGLPLGDAGKAGRMLIYRNQGLWKSCTSGLVPSHENSNQQLLPYHECKYLEMFPTEINIISDPGFDETVLTYARTQVSFAIISMIVMIQGLFFSIYTFRNPRYMFKRLAGGIHFITAACVMVVIQVIISSVEYESKNVQQTFPKGASMYYDYSIVLAWFVCLSNALAGCSFMLFSKKRKRDKAPNEEIAMADEPTIIGR</sequence>
<evidence type="ECO:0000256" key="2">
    <source>
        <dbReference type="ARBA" id="ARBA00022692"/>
    </source>
</evidence>
<comment type="caution">
    <text evidence="6">The sequence shown here is derived from an EMBL/GenBank/DDBJ whole genome shotgun (WGS) entry which is preliminary data.</text>
</comment>
<keyword evidence="7" id="KW-1185">Reference proteome</keyword>
<feature type="transmembrane region" description="Helical" evidence="5">
    <location>
        <begin position="18"/>
        <end position="38"/>
    </location>
</feature>
<dbReference type="InterPro" id="IPR004031">
    <property type="entry name" value="PMP22/EMP/MP20/Claudin"/>
</dbReference>
<evidence type="ECO:0000256" key="4">
    <source>
        <dbReference type="ARBA" id="ARBA00023136"/>
    </source>
</evidence>
<dbReference type="Proteomes" id="UP000639338">
    <property type="component" value="Unassembled WGS sequence"/>
</dbReference>
<protein>
    <submittedName>
        <fullName evidence="6">Uncharacterized protein</fullName>
    </submittedName>
</protein>
<dbReference type="Gene3D" id="1.20.140.150">
    <property type="match status" value="1"/>
</dbReference>
<keyword evidence="4 5" id="KW-0472">Membrane</keyword>
<name>A0A834XVQ6_APHGI</name>
<keyword evidence="3 5" id="KW-1133">Transmembrane helix</keyword>
<feature type="transmembrane region" description="Helical" evidence="5">
    <location>
        <begin position="200"/>
        <end position="226"/>
    </location>
</feature>
<comment type="subcellular location">
    <subcellularLocation>
        <location evidence="1">Membrane</location>
        <topology evidence="1">Multi-pass membrane protein</topology>
    </subcellularLocation>
</comment>
<dbReference type="PANTHER" id="PTHR10671:SF110">
    <property type="entry name" value="FI18012P1"/>
    <property type="match status" value="1"/>
</dbReference>
<dbReference type="InterPro" id="IPR050579">
    <property type="entry name" value="PMP-22/EMP/MP20-like"/>
</dbReference>